<keyword evidence="13" id="KW-1185">Reference proteome</keyword>
<feature type="compositionally biased region" description="Low complexity" evidence="11">
    <location>
        <begin position="528"/>
        <end position="540"/>
    </location>
</feature>
<dbReference type="GO" id="GO:0003713">
    <property type="term" value="F:transcription coactivator activity"/>
    <property type="evidence" value="ECO:0007669"/>
    <property type="project" value="TreeGrafter"/>
</dbReference>
<dbReference type="GO" id="GO:0045944">
    <property type="term" value="P:positive regulation of transcription by RNA polymerase II"/>
    <property type="evidence" value="ECO:0007669"/>
    <property type="project" value="TreeGrafter"/>
</dbReference>
<comment type="function">
    <text evidence="10">Component of the SRB8-11 complex. The SRB8-11 complex is a regulatory module of the Mediator complex which is itself involved in regulation of basal and activated RNA polymerase II-dependent transcription. The SRB8-11 complex may be involved in the transcriptional repression of a subset of genes regulated by Mediator. It may inhibit the association of the Mediator complex with RNA polymerase II to form the holoenzyme complex.</text>
</comment>
<comment type="similarity">
    <text evidence="2 10">Belongs to the Mediator complex subunit 13 family.</text>
</comment>
<feature type="region of interest" description="Disordered" evidence="11">
    <location>
        <begin position="289"/>
        <end position="349"/>
    </location>
</feature>
<reference evidence="12 13" key="1">
    <citation type="submission" date="2019-01" db="EMBL/GenBank/DDBJ databases">
        <title>Draft genome sequences of three monokaryotic isolates of the white-rot basidiomycete fungus Dichomitus squalens.</title>
        <authorList>
            <consortium name="DOE Joint Genome Institute"/>
            <person name="Lopez S.C."/>
            <person name="Andreopoulos B."/>
            <person name="Pangilinan J."/>
            <person name="Lipzen A."/>
            <person name="Riley R."/>
            <person name="Ahrendt S."/>
            <person name="Ng V."/>
            <person name="Barry K."/>
            <person name="Daum C."/>
            <person name="Grigoriev I.V."/>
            <person name="Hilden K.S."/>
            <person name="Makela M.R."/>
            <person name="de Vries R.P."/>
        </authorList>
    </citation>
    <scope>NUCLEOTIDE SEQUENCE [LARGE SCALE GENOMIC DNA]</scope>
    <source>
        <strain evidence="12 13">CBS 464.89</strain>
    </source>
</reference>
<dbReference type="Pfam" id="PF11597">
    <property type="entry name" value="Med13_N"/>
    <property type="match status" value="1"/>
</dbReference>
<evidence type="ECO:0000256" key="7">
    <source>
        <dbReference type="ARBA" id="ARBA00023163"/>
    </source>
</evidence>
<evidence type="ECO:0000256" key="1">
    <source>
        <dbReference type="ARBA" id="ARBA00004123"/>
    </source>
</evidence>
<evidence type="ECO:0000256" key="9">
    <source>
        <dbReference type="ARBA" id="ARBA00032008"/>
    </source>
</evidence>
<evidence type="ECO:0000256" key="6">
    <source>
        <dbReference type="ARBA" id="ARBA00023159"/>
    </source>
</evidence>
<dbReference type="Pfam" id="PF06333">
    <property type="entry name" value="Med13_C"/>
    <property type="match status" value="1"/>
</dbReference>
<evidence type="ECO:0000256" key="10">
    <source>
        <dbReference type="RuleBase" id="RU364134"/>
    </source>
</evidence>
<dbReference type="InterPro" id="IPR051139">
    <property type="entry name" value="Mediator_complx_sub13"/>
</dbReference>
<evidence type="ECO:0000256" key="2">
    <source>
        <dbReference type="ARBA" id="ARBA00009354"/>
    </source>
</evidence>
<evidence type="ECO:0000256" key="3">
    <source>
        <dbReference type="ARBA" id="ARBA00019618"/>
    </source>
</evidence>
<keyword evidence="6 10" id="KW-0010">Activator</keyword>
<dbReference type="EMBL" id="ML145099">
    <property type="protein sequence ID" value="TBU61232.1"/>
    <property type="molecule type" value="Genomic_DNA"/>
</dbReference>
<comment type="subunit">
    <text evidence="10">Component of the SRB8-11 complex, which itself associates with the Mediator complex.</text>
</comment>
<evidence type="ECO:0000256" key="4">
    <source>
        <dbReference type="ARBA" id="ARBA00022491"/>
    </source>
</evidence>
<comment type="subcellular location">
    <subcellularLocation>
        <location evidence="1 10">Nucleus</location>
    </subcellularLocation>
</comment>
<dbReference type="PANTHER" id="PTHR48249:SF3">
    <property type="entry name" value="MEDIATOR OF RNA POLYMERASE II TRANSCRIPTION SUBUNIT 13"/>
    <property type="match status" value="1"/>
</dbReference>
<dbReference type="GO" id="GO:0016592">
    <property type="term" value="C:mediator complex"/>
    <property type="evidence" value="ECO:0007669"/>
    <property type="project" value="InterPro"/>
</dbReference>
<keyword evidence="5 10" id="KW-0805">Transcription regulation</keyword>
<dbReference type="Proteomes" id="UP000292082">
    <property type="component" value="Unassembled WGS sequence"/>
</dbReference>
<evidence type="ECO:0000313" key="13">
    <source>
        <dbReference type="Proteomes" id="UP000292082"/>
    </source>
</evidence>
<evidence type="ECO:0000313" key="12">
    <source>
        <dbReference type="EMBL" id="TBU61232.1"/>
    </source>
</evidence>
<evidence type="ECO:0000256" key="11">
    <source>
        <dbReference type="SAM" id="MobiDB-lite"/>
    </source>
</evidence>
<evidence type="ECO:0000256" key="8">
    <source>
        <dbReference type="ARBA" id="ARBA00023242"/>
    </source>
</evidence>
<feature type="region of interest" description="Disordered" evidence="11">
    <location>
        <begin position="246"/>
        <end position="273"/>
    </location>
</feature>
<dbReference type="InterPro" id="IPR009401">
    <property type="entry name" value="Med13_C"/>
</dbReference>
<evidence type="ECO:0000256" key="5">
    <source>
        <dbReference type="ARBA" id="ARBA00023015"/>
    </source>
</evidence>
<proteinExistence type="inferred from homology"/>
<feature type="compositionally biased region" description="Pro residues" evidence="11">
    <location>
        <begin position="516"/>
        <end position="527"/>
    </location>
</feature>
<dbReference type="PANTHER" id="PTHR48249">
    <property type="entry name" value="MEDIATOR OF RNA POLYMERASE II TRANSCRIPTION SUBUNIT 13"/>
    <property type="match status" value="1"/>
</dbReference>
<keyword evidence="7 10" id="KW-0804">Transcription</keyword>
<feature type="region of interest" description="Disordered" evidence="11">
    <location>
        <begin position="625"/>
        <end position="691"/>
    </location>
</feature>
<dbReference type="InterPro" id="IPR021643">
    <property type="entry name" value="Mediator_Med13_N"/>
</dbReference>
<gene>
    <name evidence="12" type="ORF">BD310DRAFT_813492</name>
</gene>
<protein>
    <recommendedName>
        <fullName evidence="3 10">Mediator of RNA polymerase II transcription subunit 13</fullName>
    </recommendedName>
    <alternativeName>
        <fullName evidence="9 10">Mediator complex subunit 13</fullName>
    </alternativeName>
</protein>
<dbReference type="STRING" id="114155.A0A4Q9P7P8"/>
<organism evidence="12 13">
    <name type="scientific">Dichomitus squalens</name>
    <dbReference type="NCBI Taxonomy" id="114155"/>
    <lineage>
        <taxon>Eukaryota</taxon>
        <taxon>Fungi</taxon>
        <taxon>Dikarya</taxon>
        <taxon>Basidiomycota</taxon>
        <taxon>Agaricomycotina</taxon>
        <taxon>Agaricomycetes</taxon>
        <taxon>Polyporales</taxon>
        <taxon>Polyporaceae</taxon>
        <taxon>Dichomitus</taxon>
    </lineage>
</organism>
<sequence>MRPTYYLPLGFSLPLPAGTPIVLLPQGVPAYYLSTYSGPTAALTTQFEEALRGLGAGDWMRATSPQQDGPSYIIAWLAVQNKQGEDKGMPIIWPATLCVAYHSSSPSAHARSTLPYIPELPSQLQASPPPPAAAVPASLSFAMAAPSPAADGSVSATTSQAPLPLTDREKLISSVSRRPSLLRSSPTSDSLRAFRTLSLAKKPYARDIKKVAGEVGRYVDSVLKERERERERIKRERQEQEIAIARAKLASANPPPKEETPVPPATNTPTTPAMPEEVAAPVAEPASLPMDVESTDPEPYPTVESDHSGDSLFSPPDAPIDLPSTDEEPQPAAEQLAPVDSDMPKEEDAPAPLLKTETDAEQPSMGFDPFNGFDSSWNQSNGYMDPVYPDMDFNMSLGSLGGGRATGVDADNYDMDDGFGVFTEDDFDFFDAPSTQRPVPSALVPPSAATSAAGAAVTNGMPSLGLAPLITLEGPLSGPGPPSASMAHSSPWVPHLGEPYSPQTTAEVHGLSDGLGPPPELLPPSPTKTPSSHSAPTTPSVHLSDTYRPNMLGPRIFDPIPFASSHREADGKYAIGKFALPSPPAEDRVEPLPAATTLLPGWKMNYSAATDPRIGVVRKLIGVKRKSLSQGTRANRRMSLWESDREPEDWQSGSPPPAGPDSEESEDELWVEDEEMTSAPRPSTPPPSYLPLGHGLLKTHFHHSHLLPMCTPLRPPGMAVNAVSGNAPPISVPTPVSPAAILGAASEKSKSLEAAAQILVKEVVENPVWQEAWRANASLSLTPPVPPAQIWQADAKYISQLVGNQSPGSAIDLQVLFGSAANHSEVTLMPLESPLLVVGKGESIIQVSPTSLRFWEKLGLSPRAGPKDVVAFVLFEEKKDEDREAEIETWLAKVSAAYSAKNFGSHAAGSSNVFIKPGLAPVRFNTLRKTICSFVQEITTPYSHLVLYIATPSHIISSSSTTLRQILSAVRRFYKQHPQGDILVQLVPESLIFGTHIHPGSSLGGLDAFVCSVYDRLLQPVKRAMSRELFIRGPPVTSYLEAPAFALVPYAAGKARNTAVVPRISFALESTASSLDVTHRHMLLHVGYQVSACGRWIIAACIDGEGEAHDLKVWLTPDENVEQFVVGQIWSFVTDFARRANIEWRIVVSKLGLISQTEANAWTSHLDSSMSSTSSAGPPLHATLLSVDIDNPWTFIAPADVNTLDVLKRNPSGGSQILVPKSSSRHMHTIFSDATCATYSLSPSTGYMYPAYLADRRTNSPSHLIPGSSECSFIPDVEDEDSPSSNPGSSTDPLRVLSWTMVICAPSSADHTSVSTMRIFLLHAAHSSRSTYGVGIAGDTARSRSRQLPPEHMSDIVRNFHELAVLSRAKWKLRADPVLPFHLAALEVMRAALAGGAVDS</sequence>
<feature type="compositionally biased region" description="Acidic residues" evidence="11">
    <location>
        <begin position="661"/>
        <end position="676"/>
    </location>
</feature>
<keyword evidence="8 10" id="KW-0539">Nucleus</keyword>
<name>A0A4Q9P7P8_9APHY</name>
<accession>A0A4Q9P7P8</accession>
<feature type="region of interest" description="Disordered" evidence="11">
    <location>
        <begin position="477"/>
        <end position="547"/>
    </location>
</feature>
<keyword evidence="4 10" id="KW-0678">Repressor</keyword>